<accession>A0A6A6AZR9</accession>
<dbReference type="EMBL" id="ML995504">
    <property type="protein sequence ID" value="KAF2137280.1"/>
    <property type="molecule type" value="Genomic_DNA"/>
</dbReference>
<evidence type="ECO:0000313" key="2">
    <source>
        <dbReference type="EMBL" id="KAF2137280.1"/>
    </source>
</evidence>
<gene>
    <name evidence="2" type="ORF">K452DRAFT_302042</name>
</gene>
<dbReference type="Proteomes" id="UP000799438">
    <property type="component" value="Unassembled WGS sequence"/>
</dbReference>
<dbReference type="AlphaFoldDB" id="A0A6A6AZR9"/>
<reference evidence="2" key="1">
    <citation type="journal article" date="2020" name="Stud. Mycol.">
        <title>101 Dothideomycetes genomes: a test case for predicting lifestyles and emergence of pathogens.</title>
        <authorList>
            <person name="Haridas S."/>
            <person name="Albert R."/>
            <person name="Binder M."/>
            <person name="Bloem J."/>
            <person name="Labutti K."/>
            <person name="Salamov A."/>
            <person name="Andreopoulos B."/>
            <person name="Baker S."/>
            <person name="Barry K."/>
            <person name="Bills G."/>
            <person name="Bluhm B."/>
            <person name="Cannon C."/>
            <person name="Castanera R."/>
            <person name="Culley D."/>
            <person name="Daum C."/>
            <person name="Ezra D."/>
            <person name="Gonzalez J."/>
            <person name="Henrissat B."/>
            <person name="Kuo A."/>
            <person name="Liang C."/>
            <person name="Lipzen A."/>
            <person name="Lutzoni F."/>
            <person name="Magnuson J."/>
            <person name="Mondo S."/>
            <person name="Nolan M."/>
            <person name="Ohm R."/>
            <person name="Pangilinan J."/>
            <person name="Park H.-J."/>
            <person name="Ramirez L."/>
            <person name="Alfaro M."/>
            <person name="Sun H."/>
            <person name="Tritt A."/>
            <person name="Yoshinaga Y."/>
            <person name="Zwiers L.-H."/>
            <person name="Turgeon B."/>
            <person name="Goodwin S."/>
            <person name="Spatafora J."/>
            <person name="Crous P."/>
            <person name="Grigoriev I."/>
        </authorList>
    </citation>
    <scope>NUCLEOTIDE SEQUENCE</scope>
    <source>
        <strain evidence="2">CBS 121167</strain>
    </source>
</reference>
<evidence type="ECO:0000313" key="3">
    <source>
        <dbReference type="Proteomes" id="UP000799438"/>
    </source>
</evidence>
<organism evidence="2 3">
    <name type="scientific">Aplosporella prunicola CBS 121167</name>
    <dbReference type="NCBI Taxonomy" id="1176127"/>
    <lineage>
        <taxon>Eukaryota</taxon>
        <taxon>Fungi</taxon>
        <taxon>Dikarya</taxon>
        <taxon>Ascomycota</taxon>
        <taxon>Pezizomycotina</taxon>
        <taxon>Dothideomycetes</taxon>
        <taxon>Dothideomycetes incertae sedis</taxon>
        <taxon>Botryosphaeriales</taxon>
        <taxon>Aplosporellaceae</taxon>
        <taxon>Aplosporella</taxon>
    </lineage>
</organism>
<protein>
    <submittedName>
        <fullName evidence="2">Uncharacterized protein</fullName>
    </submittedName>
</protein>
<sequence length="101" mass="11032">MPIFQGATALTPASVPEYQAREAPQLSIPFPRFLPQAPRRQTVAPSAPTRPPRTVTDQKTESDYTSSSAGAMRPIILLAYRSKLNLQAQDAFPPPKVTAQQ</sequence>
<evidence type="ECO:0000256" key="1">
    <source>
        <dbReference type="SAM" id="MobiDB-lite"/>
    </source>
</evidence>
<keyword evidence="3" id="KW-1185">Reference proteome</keyword>
<proteinExistence type="predicted"/>
<dbReference type="GeneID" id="54300031"/>
<name>A0A6A6AZR9_9PEZI</name>
<feature type="region of interest" description="Disordered" evidence="1">
    <location>
        <begin position="29"/>
        <end position="68"/>
    </location>
</feature>
<dbReference type="RefSeq" id="XP_033392998.1">
    <property type="nucleotide sequence ID" value="XM_033542534.1"/>
</dbReference>